<feature type="domain" description="TIR" evidence="1">
    <location>
        <begin position="158"/>
        <end position="271"/>
    </location>
</feature>
<dbReference type="SUPFAM" id="SSF52200">
    <property type="entry name" value="Toll/Interleukin receptor TIR domain"/>
    <property type="match status" value="1"/>
</dbReference>
<evidence type="ECO:0000313" key="2">
    <source>
        <dbReference type="EMBL" id="GEO20166.1"/>
    </source>
</evidence>
<dbReference type="RefSeq" id="WP_146947083.1">
    <property type="nucleotide sequence ID" value="NZ_BJYV01000001.1"/>
</dbReference>
<dbReference type="Proteomes" id="UP000321301">
    <property type="component" value="Unassembled WGS sequence"/>
</dbReference>
<dbReference type="GO" id="GO:0007165">
    <property type="term" value="P:signal transduction"/>
    <property type="evidence" value="ECO:0007669"/>
    <property type="project" value="InterPro"/>
</dbReference>
<keyword evidence="3" id="KW-1185">Reference proteome</keyword>
<dbReference type="InterPro" id="IPR035897">
    <property type="entry name" value="Toll_tir_struct_dom_sf"/>
</dbReference>
<dbReference type="InterPro" id="IPR000157">
    <property type="entry name" value="TIR_dom"/>
</dbReference>
<proteinExistence type="predicted"/>
<reference evidence="2 3" key="1">
    <citation type="submission" date="2019-07" db="EMBL/GenBank/DDBJ databases">
        <title>Whole genome shotgun sequence of Cyclobacterium qasimii NBRC 106168.</title>
        <authorList>
            <person name="Hosoyama A."/>
            <person name="Uohara A."/>
            <person name="Ohji S."/>
            <person name="Ichikawa N."/>
        </authorList>
    </citation>
    <scope>NUCLEOTIDE SEQUENCE [LARGE SCALE GENOMIC DNA]</scope>
    <source>
        <strain evidence="2 3">NBRC 106168</strain>
    </source>
</reference>
<comment type="caution">
    <text evidence="2">The sequence shown here is derived from an EMBL/GenBank/DDBJ whole genome shotgun (WGS) entry which is preliminary data.</text>
</comment>
<name>A0A512C7H1_9BACT</name>
<dbReference type="EMBL" id="BJYV01000001">
    <property type="protein sequence ID" value="GEO20166.1"/>
    <property type="molecule type" value="Genomic_DNA"/>
</dbReference>
<evidence type="ECO:0000259" key="1">
    <source>
        <dbReference type="Pfam" id="PF13676"/>
    </source>
</evidence>
<dbReference type="Pfam" id="PF13676">
    <property type="entry name" value="TIR_2"/>
    <property type="match status" value="1"/>
</dbReference>
<accession>A0A512C7H1</accession>
<gene>
    <name evidence="2" type="ORF">CQA01_07000</name>
</gene>
<organism evidence="2 3">
    <name type="scientific">Cyclobacterium qasimii</name>
    <dbReference type="NCBI Taxonomy" id="1350429"/>
    <lineage>
        <taxon>Bacteria</taxon>
        <taxon>Pseudomonadati</taxon>
        <taxon>Bacteroidota</taxon>
        <taxon>Cytophagia</taxon>
        <taxon>Cytophagales</taxon>
        <taxon>Cyclobacteriaceae</taxon>
        <taxon>Cyclobacterium</taxon>
    </lineage>
</organism>
<protein>
    <recommendedName>
        <fullName evidence="1">TIR domain-containing protein</fullName>
    </recommendedName>
</protein>
<evidence type="ECO:0000313" key="3">
    <source>
        <dbReference type="Proteomes" id="UP000321301"/>
    </source>
</evidence>
<dbReference type="AlphaFoldDB" id="A0A512C7H1"/>
<dbReference type="Gene3D" id="3.40.50.10140">
    <property type="entry name" value="Toll/interleukin-1 receptor homology (TIR) domain"/>
    <property type="match status" value="1"/>
</dbReference>
<sequence>MYNLLVSGEENAWEGKMYSLTKERCVKVAEYTPIAISERLGKFTLDAKKELMSYPCIFAYEGFHEAPKLGWLTSIREKSNTITIEFRIEELSPWVTVDQFRELAPILDIVGFESFRTHWAVKDVELIEELKPYGVILPKAFAGKKFNVRNPEKIDFDVAFSFPGESRPYVEEVLKKLKELLPYSPIFYDKDYQAFLARPQLDIYLGNIYKNKSKLLAVFLSKDYQNKSWCGLEWRVIREVIFKREHEKIIFIKMDDGEVEGVLLTDGYIDGRIFTPEEVANFIFQRVDDIEN</sequence>